<protein>
    <submittedName>
        <fullName evidence="1">Uncharacterized protein</fullName>
    </submittedName>
</protein>
<name>A0ACB7ZXH9_9AGAM</name>
<proteinExistence type="predicted"/>
<sequence>MTRGRPSKRPKLSRYMPRQSESEPPRNHHRHRAFQLHEDGKISLQTSFIPSTQPVLSQPTELNVDGNQVDGWNEAPFFDDPPEPEIIQIQEEQVKRKRTAGDYPLLAWILERQNFLDEFIRLEGRGGHTEESCQCGQEGARYRCKDCYGIELFCQACTVQRHSVNPFHRVEEWTGRFFQRQTLKSLGLRIQLNHSPADKCYHKQPANGDDFVVIDVHGIHEIGLDFCGCPGAPVRWKQLIRARLFGATVTDPRSAATFAVVEHFQLLSLESKVSAYEFYHSVARRTDNTGLSPIRDRYSPFLRVVREWRHLKMLKRSGRGHDPNGVEATVAGECAVLCPACPHPGKNLPEGWADAPEDTRWTYALFLAIDANFRLKRKKVSNDTVDPSLSVGWGCFVEESIYKDYLRDRIDLPQETSTCSGHRAVNLADTKSSIGLAATGVGTVDCARHDMKLPNGVGDLQKGEKYVNMDYLVFNVLRAFKVKSLNLSYDIACQWHKNLWPRMNSMPQELHIDRENMFIKYFVPKFHLKAHIAPCQTRFSFNWTKGVGRTDGEAPERGWSNVNRVASSTKEMGPGSRRDCLDEHFNDWNWKKVISLGRTLLARMKEAVKAKNEHQAMLEDFEASLRNKGHIFSLWIAEIEAWEDDNTKRNPFQSRVVVMTEAAVRLKLAQDEAKEQQAGICMSLHAEVSPSILIAAGIDLEDNQRRLRADSAALGAHATDIQKTKIYTRRNALQRKIDAWARIQELYMPIVSALRAREDAAASNNAAEERTGPEDTKLFLPSTITPQSTCDLKLREIEWELRFAQAQDALHEIRSHLRLTSYMLRVKDSQLRGQGPMTRARTQLQSVDNRKQASFLKYQAARAALVNLSTSIDKIGWDRTIRPLLKEDMRAMGDLLDDETEGTRAMPWIWRSAGVSEDDSAGVQDCLRVEWCKARARAARWTEEVQLLSEEMRRTLEFLNWQANWWDERARSRIALLSGETECEGMIAYANRQTTLRHSLITKFQTLWHDVPAMVASGPSVDVDAVSPDVDESPSVEAPPLED</sequence>
<comment type="caution">
    <text evidence="1">The sequence shown here is derived from an EMBL/GenBank/DDBJ whole genome shotgun (WGS) entry which is preliminary data.</text>
</comment>
<gene>
    <name evidence="1" type="ORF">BJ138DRAFT_1230024</name>
</gene>
<evidence type="ECO:0000313" key="2">
    <source>
        <dbReference type="Proteomes" id="UP000790377"/>
    </source>
</evidence>
<organism evidence="1 2">
    <name type="scientific">Hygrophoropsis aurantiaca</name>
    <dbReference type="NCBI Taxonomy" id="72124"/>
    <lineage>
        <taxon>Eukaryota</taxon>
        <taxon>Fungi</taxon>
        <taxon>Dikarya</taxon>
        <taxon>Basidiomycota</taxon>
        <taxon>Agaricomycotina</taxon>
        <taxon>Agaricomycetes</taxon>
        <taxon>Agaricomycetidae</taxon>
        <taxon>Boletales</taxon>
        <taxon>Coniophorineae</taxon>
        <taxon>Hygrophoropsidaceae</taxon>
        <taxon>Hygrophoropsis</taxon>
    </lineage>
</organism>
<accession>A0ACB7ZXH9</accession>
<dbReference type="Proteomes" id="UP000790377">
    <property type="component" value="Unassembled WGS sequence"/>
</dbReference>
<keyword evidence="2" id="KW-1185">Reference proteome</keyword>
<evidence type="ECO:0000313" key="1">
    <source>
        <dbReference type="EMBL" id="KAH7905404.1"/>
    </source>
</evidence>
<dbReference type="EMBL" id="MU268200">
    <property type="protein sequence ID" value="KAH7905404.1"/>
    <property type="molecule type" value="Genomic_DNA"/>
</dbReference>
<reference evidence="1" key="1">
    <citation type="journal article" date="2021" name="New Phytol.">
        <title>Evolutionary innovations through gain and loss of genes in the ectomycorrhizal Boletales.</title>
        <authorList>
            <person name="Wu G."/>
            <person name="Miyauchi S."/>
            <person name="Morin E."/>
            <person name="Kuo A."/>
            <person name="Drula E."/>
            <person name="Varga T."/>
            <person name="Kohler A."/>
            <person name="Feng B."/>
            <person name="Cao Y."/>
            <person name="Lipzen A."/>
            <person name="Daum C."/>
            <person name="Hundley H."/>
            <person name="Pangilinan J."/>
            <person name="Johnson J."/>
            <person name="Barry K."/>
            <person name="LaButti K."/>
            <person name="Ng V."/>
            <person name="Ahrendt S."/>
            <person name="Min B."/>
            <person name="Choi I.G."/>
            <person name="Park H."/>
            <person name="Plett J.M."/>
            <person name="Magnuson J."/>
            <person name="Spatafora J.W."/>
            <person name="Nagy L.G."/>
            <person name="Henrissat B."/>
            <person name="Grigoriev I.V."/>
            <person name="Yang Z.L."/>
            <person name="Xu J."/>
            <person name="Martin F.M."/>
        </authorList>
    </citation>
    <scope>NUCLEOTIDE SEQUENCE</scope>
    <source>
        <strain evidence="1">ATCC 28755</strain>
    </source>
</reference>